<keyword evidence="3" id="KW-1185">Reference proteome</keyword>
<accession>A0A9X3LK35</accession>
<dbReference type="NCBIfam" id="NF033880">
    <property type="entry name" value="Prli42"/>
    <property type="match status" value="1"/>
</dbReference>
<keyword evidence="1" id="KW-1133">Transmembrane helix</keyword>
<evidence type="ECO:0000313" key="3">
    <source>
        <dbReference type="Proteomes" id="UP001152173"/>
    </source>
</evidence>
<name>A0A9X3LK35_9BACL</name>
<dbReference type="AlphaFoldDB" id="A0A9X3LK35"/>
<keyword evidence="1" id="KW-0472">Membrane</keyword>
<sequence length="31" mass="3717">MRNANFRKFIIYLMIIMMVLSSVLFGLSLFF</sequence>
<evidence type="ECO:0000256" key="1">
    <source>
        <dbReference type="SAM" id="Phobius"/>
    </source>
</evidence>
<gene>
    <name evidence="2" type="primary">prli42</name>
    <name evidence="2" type="ORF">M9R32_12380</name>
</gene>
<dbReference type="Proteomes" id="UP001152173">
    <property type="component" value="Unassembled WGS sequence"/>
</dbReference>
<protein>
    <submittedName>
        <fullName evidence="2">Stressosome-associated protein Prli42</fullName>
    </submittedName>
</protein>
<comment type="caution">
    <text evidence="2">The sequence shown here is derived from an EMBL/GenBank/DDBJ whole genome shotgun (WGS) entry which is preliminary data.</text>
</comment>
<organism evidence="2 3">
    <name type="scientific">Paenisporosarcina quisquiliarum</name>
    <dbReference type="NCBI Taxonomy" id="365346"/>
    <lineage>
        <taxon>Bacteria</taxon>
        <taxon>Bacillati</taxon>
        <taxon>Bacillota</taxon>
        <taxon>Bacilli</taxon>
        <taxon>Bacillales</taxon>
        <taxon>Caryophanaceae</taxon>
        <taxon>Paenisporosarcina</taxon>
    </lineage>
</organism>
<feature type="transmembrane region" description="Helical" evidence="1">
    <location>
        <begin position="9"/>
        <end position="30"/>
    </location>
</feature>
<dbReference type="RefSeq" id="WP_269927053.1">
    <property type="nucleotide sequence ID" value="NZ_JAMKBJ010000011.1"/>
</dbReference>
<evidence type="ECO:0000313" key="2">
    <source>
        <dbReference type="EMBL" id="MCZ8537984.1"/>
    </source>
</evidence>
<proteinExistence type="predicted"/>
<dbReference type="EMBL" id="JAMKBJ010000011">
    <property type="protein sequence ID" value="MCZ8537984.1"/>
    <property type="molecule type" value="Genomic_DNA"/>
</dbReference>
<keyword evidence="1" id="KW-0812">Transmembrane</keyword>
<reference evidence="2" key="1">
    <citation type="submission" date="2022-05" db="EMBL/GenBank/DDBJ databases">
        <authorList>
            <person name="Colautti A."/>
            <person name="Iacumin L."/>
        </authorList>
    </citation>
    <scope>NUCLEOTIDE SEQUENCE</scope>
    <source>
        <strain evidence="2">SK 55</strain>
    </source>
</reference>
<dbReference type="InterPro" id="IPR049722">
    <property type="entry name" value="Prli42-like"/>
</dbReference>